<dbReference type="Gene3D" id="3.40.50.720">
    <property type="entry name" value="NAD(P)-binding Rossmann-like Domain"/>
    <property type="match status" value="1"/>
</dbReference>
<dbReference type="InterPro" id="IPR013328">
    <property type="entry name" value="6PGD_dom2"/>
</dbReference>
<comment type="pathway">
    <text evidence="1 9">Cofactor biosynthesis; (R)-pantothenate biosynthesis; (R)-pantoate from 3-methyl-2-oxobutanoate: step 2/2.</text>
</comment>
<organism evidence="12 13">
    <name type="scientific">Granulicella cerasi</name>
    <dbReference type="NCBI Taxonomy" id="741063"/>
    <lineage>
        <taxon>Bacteria</taxon>
        <taxon>Pseudomonadati</taxon>
        <taxon>Acidobacteriota</taxon>
        <taxon>Terriglobia</taxon>
        <taxon>Terriglobales</taxon>
        <taxon>Acidobacteriaceae</taxon>
        <taxon>Granulicella</taxon>
    </lineage>
</organism>
<dbReference type="InterPro" id="IPR013332">
    <property type="entry name" value="KPR_N"/>
</dbReference>
<keyword evidence="6 9" id="KW-0560">Oxidoreductase</keyword>
<evidence type="ECO:0000256" key="5">
    <source>
        <dbReference type="ARBA" id="ARBA00022857"/>
    </source>
</evidence>
<dbReference type="RefSeq" id="WP_263369738.1">
    <property type="nucleotide sequence ID" value="NZ_JAGSYD010000001.1"/>
</dbReference>
<dbReference type="PANTHER" id="PTHR21708:SF26">
    <property type="entry name" value="2-DEHYDROPANTOATE 2-REDUCTASE"/>
    <property type="match status" value="1"/>
</dbReference>
<protein>
    <recommendedName>
        <fullName evidence="4 9">2-dehydropantoate 2-reductase</fullName>
        <ecNumber evidence="3 9">1.1.1.169</ecNumber>
    </recommendedName>
    <alternativeName>
        <fullName evidence="7 9">Ketopantoate reductase</fullName>
    </alternativeName>
</protein>
<evidence type="ECO:0000259" key="11">
    <source>
        <dbReference type="Pfam" id="PF08546"/>
    </source>
</evidence>
<sequence length="312" mass="33837">MRILVVGAGATGGYYGGRLALAGRDVTFLVRGKRADLLRDKGLVIRTPGGDETLAAPQLIAADTLASAKPFDLILLSVKAYGFESAVNDLAPAVGDNTLILPLLNGMQHLDKLSARFGAEKVLGGFCRIVGDIAPDGAVWQMTPLNELAYGTLSEAQQARIAAVDATLKNAGFVATLSPEILRDMWGKWILLASLNAINILTRGAIGTVQALDEFDGVGTRLENRVMDEVFATCAAYDMMPEEKTIAMIRERLTEKDSTLESSMYRDFTRGYSVECDQILGDLVRRARLRAIDVPLVEAAFVQLRLYERARA</sequence>
<dbReference type="Pfam" id="PF08546">
    <property type="entry name" value="ApbA_C"/>
    <property type="match status" value="1"/>
</dbReference>
<dbReference type="InterPro" id="IPR008927">
    <property type="entry name" value="6-PGluconate_DH-like_C_sf"/>
</dbReference>
<proteinExistence type="inferred from homology"/>
<dbReference type="NCBIfam" id="TIGR00745">
    <property type="entry name" value="apbA_panE"/>
    <property type="match status" value="1"/>
</dbReference>
<gene>
    <name evidence="12" type="ORF">ACFQBQ_10680</name>
</gene>
<dbReference type="InterPro" id="IPR003710">
    <property type="entry name" value="ApbA"/>
</dbReference>
<dbReference type="SUPFAM" id="SSF51735">
    <property type="entry name" value="NAD(P)-binding Rossmann-fold domains"/>
    <property type="match status" value="1"/>
</dbReference>
<name>A0ABW1Z9E7_9BACT</name>
<dbReference type="InterPro" id="IPR013752">
    <property type="entry name" value="KPA_reductase"/>
</dbReference>
<evidence type="ECO:0000313" key="12">
    <source>
        <dbReference type="EMBL" id="MFC6646037.1"/>
    </source>
</evidence>
<evidence type="ECO:0000256" key="3">
    <source>
        <dbReference type="ARBA" id="ARBA00013014"/>
    </source>
</evidence>
<dbReference type="Pfam" id="PF02558">
    <property type="entry name" value="ApbA"/>
    <property type="match status" value="1"/>
</dbReference>
<comment type="caution">
    <text evidence="12">The sequence shown here is derived from an EMBL/GenBank/DDBJ whole genome shotgun (WGS) entry which is preliminary data.</text>
</comment>
<dbReference type="InterPro" id="IPR036291">
    <property type="entry name" value="NAD(P)-bd_dom_sf"/>
</dbReference>
<evidence type="ECO:0000256" key="6">
    <source>
        <dbReference type="ARBA" id="ARBA00023002"/>
    </source>
</evidence>
<evidence type="ECO:0000256" key="4">
    <source>
        <dbReference type="ARBA" id="ARBA00019465"/>
    </source>
</evidence>
<dbReference type="EMBL" id="JBHSWI010000001">
    <property type="protein sequence ID" value="MFC6646037.1"/>
    <property type="molecule type" value="Genomic_DNA"/>
</dbReference>
<evidence type="ECO:0000256" key="8">
    <source>
        <dbReference type="ARBA" id="ARBA00048793"/>
    </source>
</evidence>
<keyword evidence="5 9" id="KW-0521">NADP</keyword>
<evidence type="ECO:0000256" key="1">
    <source>
        <dbReference type="ARBA" id="ARBA00004994"/>
    </source>
</evidence>
<dbReference type="InterPro" id="IPR051402">
    <property type="entry name" value="KPR-Related"/>
</dbReference>
<evidence type="ECO:0000313" key="13">
    <source>
        <dbReference type="Proteomes" id="UP001596391"/>
    </source>
</evidence>
<comment type="similarity">
    <text evidence="2 9">Belongs to the ketopantoate reductase family.</text>
</comment>
<accession>A0ABW1Z9E7</accession>
<dbReference type="EC" id="1.1.1.169" evidence="3 9"/>
<keyword evidence="9" id="KW-0566">Pantothenate biosynthesis</keyword>
<evidence type="ECO:0000256" key="7">
    <source>
        <dbReference type="ARBA" id="ARBA00032024"/>
    </source>
</evidence>
<reference evidence="13" key="1">
    <citation type="journal article" date="2019" name="Int. J. Syst. Evol. Microbiol.">
        <title>The Global Catalogue of Microorganisms (GCM) 10K type strain sequencing project: providing services to taxonomists for standard genome sequencing and annotation.</title>
        <authorList>
            <consortium name="The Broad Institute Genomics Platform"/>
            <consortium name="The Broad Institute Genome Sequencing Center for Infectious Disease"/>
            <person name="Wu L."/>
            <person name="Ma J."/>
        </authorList>
    </citation>
    <scope>NUCLEOTIDE SEQUENCE [LARGE SCALE GENOMIC DNA]</scope>
    <source>
        <strain evidence="13">CGMCC 1.16026</strain>
    </source>
</reference>
<keyword evidence="13" id="KW-1185">Reference proteome</keyword>
<evidence type="ECO:0000256" key="2">
    <source>
        <dbReference type="ARBA" id="ARBA00007870"/>
    </source>
</evidence>
<evidence type="ECO:0000259" key="10">
    <source>
        <dbReference type="Pfam" id="PF02558"/>
    </source>
</evidence>
<dbReference type="PANTHER" id="PTHR21708">
    <property type="entry name" value="PROBABLE 2-DEHYDROPANTOATE 2-REDUCTASE"/>
    <property type="match status" value="1"/>
</dbReference>
<comment type="function">
    <text evidence="9">Catalyzes the NADPH-dependent reduction of ketopantoate into pantoic acid.</text>
</comment>
<dbReference type="Proteomes" id="UP001596391">
    <property type="component" value="Unassembled WGS sequence"/>
</dbReference>
<dbReference type="Gene3D" id="1.10.1040.10">
    <property type="entry name" value="N-(1-d-carboxylethyl)-l-norvaline Dehydrogenase, domain 2"/>
    <property type="match status" value="1"/>
</dbReference>
<evidence type="ECO:0000256" key="9">
    <source>
        <dbReference type="RuleBase" id="RU362068"/>
    </source>
</evidence>
<dbReference type="SUPFAM" id="SSF48179">
    <property type="entry name" value="6-phosphogluconate dehydrogenase C-terminal domain-like"/>
    <property type="match status" value="1"/>
</dbReference>
<feature type="domain" description="Ketopantoate reductase N-terminal" evidence="10">
    <location>
        <begin position="3"/>
        <end position="152"/>
    </location>
</feature>
<feature type="domain" description="Ketopantoate reductase C-terminal" evidence="11">
    <location>
        <begin position="181"/>
        <end position="307"/>
    </location>
</feature>
<comment type="catalytic activity">
    <reaction evidence="8 9">
        <text>(R)-pantoate + NADP(+) = 2-dehydropantoate + NADPH + H(+)</text>
        <dbReference type="Rhea" id="RHEA:16233"/>
        <dbReference type="ChEBI" id="CHEBI:11561"/>
        <dbReference type="ChEBI" id="CHEBI:15378"/>
        <dbReference type="ChEBI" id="CHEBI:15980"/>
        <dbReference type="ChEBI" id="CHEBI:57783"/>
        <dbReference type="ChEBI" id="CHEBI:58349"/>
        <dbReference type="EC" id="1.1.1.169"/>
    </reaction>
</comment>